<dbReference type="PROSITE" id="PS51725">
    <property type="entry name" value="ABM"/>
    <property type="match status" value="1"/>
</dbReference>
<gene>
    <name evidence="2" type="ORF">DFR24_4856</name>
</gene>
<sequence length="162" mass="18699">MAIYLSMQRVRFSSPDGYEKFKVVFADVRNHLKKHPGFLHLTWWDHPDDPTWFNEVSFWSSKEALTSWHMDTYHKHAKEWAARGAIMEDIITNFELTSTRLLRVCPCCGNFNDRAFDLAREQQELATPCQKCGFHFPMLAETPNSTAVYQDAPGAVGSALER</sequence>
<feature type="domain" description="ABM" evidence="1">
    <location>
        <begin position="5"/>
        <end position="94"/>
    </location>
</feature>
<dbReference type="InterPro" id="IPR007138">
    <property type="entry name" value="ABM_dom"/>
</dbReference>
<evidence type="ECO:0000313" key="2">
    <source>
        <dbReference type="EMBL" id="TDU23330.1"/>
    </source>
</evidence>
<dbReference type="Proteomes" id="UP000295341">
    <property type="component" value="Unassembled WGS sequence"/>
</dbReference>
<comment type="caution">
    <text evidence="2">The sequence shown here is derived from an EMBL/GenBank/DDBJ whole genome shotgun (WGS) entry which is preliminary data.</text>
</comment>
<protein>
    <submittedName>
        <fullName evidence="2">Heme-degrading monooxygenase HmoA</fullName>
    </submittedName>
</protein>
<dbReference type="OrthoDB" id="4486695at2"/>
<dbReference type="EMBL" id="SOBT01000013">
    <property type="protein sequence ID" value="TDU23330.1"/>
    <property type="molecule type" value="Genomic_DNA"/>
</dbReference>
<evidence type="ECO:0000313" key="3">
    <source>
        <dbReference type="Proteomes" id="UP000295341"/>
    </source>
</evidence>
<dbReference type="Gene3D" id="3.30.70.100">
    <property type="match status" value="1"/>
</dbReference>
<evidence type="ECO:0000259" key="1">
    <source>
        <dbReference type="PROSITE" id="PS51725"/>
    </source>
</evidence>
<dbReference type="RefSeq" id="WP_133883996.1">
    <property type="nucleotide sequence ID" value="NZ_MWIN01000043.1"/>
</dbReference>
<reference evidence="2 3" key="1">
    <citation type="submission" date="2019-03" db="EMBL/GenBank/DDBJ databases">
        <title>Genomic Encyclopedia of Type Strains, Phase IV (KMG-IV): sequencing the most valuable type-strain genomes for metagenomic binning, comparative biology and taxonomic classification.</title>
        <authorList>
            <person name="Goeker M."/>
        </authorList>
    </citation>
    <scope>NUCLEOTIDE SEQUENCE [LARGE SCALE GENOMIC DNA]</scope>
    <source>
        <strain evidence="2 3">DSM 26377</strain>
    </source>
</reference>
<organism evidence="2 3">
    <name type="scientific">Panacagrimonas perspica</name>
    <dbReference type="NCBI Taxonomy" id="381431"/>
    <lineage>
        <taxon>Bacteria</taxon>
        <taxon>Pseudomonadati</taxon>
        <taxon>Pseudomonadota</taxon>
        <taxon>Gammaproteobacteria</taxon>
        <taxon>Nevskiales</taxon>
        <taxon>Nevskiaceae</taxon>
        <taxon>Panacagrimonas</taxon>
    </lineage>
</organism>
<keyword evidence="3" id="KW-1185">Reference proteome</keyword>
<accession>A0A4S3JYM6</accession>
<dbReference type="AlphaFoldDB" id="A0A4S3JYM6"/>
<dbReference type="Pfam" id="PF03992">
    <property type="entry name" value="ABM"/>
    <property type="match status" value="1"/>
</dbReference>
<name>A0A4S3JYM6_9GAMM</name>
<proteinExistence type="predicted"/>
<keyword evidence="2" id="KW-0560">Oxidoreductase</keyword>
<keyword evidence="2" id="KW-0503">Monooxygenase</keyword>
<dbReference type="InterPro" id="IPR011008">
    <property type="entry name" value="Dimeric_a/b-barrel"/>
</dbReference>
<dbReference type="GO" id="GO:0004497">
    <property type="term" value="F:monooxygenase activity"/>
    <property type="evidence" value="ECO:0007669"/>
    <property type="project" value="UniProtKB-KW"/>
</dbReference>
<dbReference type="SUPFAM" id="SSF54909">
    <property type="entry name" value="Dimeric alpha+beta barrel"/>
    <property type="match status" value="1"/>
</dbReference>